<feature type="transmembrane region" description="Helical" evidence="1">
    <location>
        <begin position="75"/>
        <end position="97"/>
    </location>
</feature>
<feature type="transmembrane region" description="Helical" evidence="1">
    <location>
        <begin position="163"/>
        <end position="181"/>
    </location>
</feature>
<dbReference type="AlphaFoldDB" id="A0A4Q7Y758"/>
<organism evidence="3 4">
    <name type="scientific">Blastococcus saxobsidens</name>
    <dbReference type="NCBI Taxonomy" id="138336"/>
    <lineage>
        <taxon>Bacteria</taxon>
        <taxon>Bacillati</taxon>
        <taxon>Actinomycetota</taxon>
        <taxon>Actinomycetes</taxon>
        <taxon>Geodermatophilales</taxon>
        <taxon>Geodermatophilaceae</taxon>
        <taxon>Blastococcus</taxon>
    </lineage>
</organism>
<dbReference type="InterPro" id="IPR009597">
    <property type="entry name" value="DUF1206"/>
</dbReference>
<evidence type="ECO:0000313" key="3">
    <source>
        <dbReference type="EMBL" id="RZU32538.1"/>
    </source>
</evidence>
<dbReference type="Proteomes" id="UP000292507">
    <property type="component" value="Unassembled WGS sequence"/>
</dbReference>
<reference evidence="3 4" key="1">
    <citation type="submission" date="2019-02" db="EMBL/GenBank/DDBJ databases">
        <title>Sequencing the genomes of 1000 actinobacteria strains.</title>
        <authorList>
            <person name="Klenk H.-P."/>
        </authorList>
    </citation>
    <scope>NUCLEOTIDE SEQUENCE [LARGE SCALE GENOMIC DNA]</scope>
    <source>
        <strain evidence="3 4">DSM 44509</strain>
    </source>
</reference>
<keyword evidence="1" id="KW-0472">Membrane</keyword>
<evidence type="ECO:0000259" key="2">
    <source>
        <dbReference type="Pfam" id="PF06724"/>
    </source>
</evidence>
<gene>
    <name evidence="3" type="ORF">BKA19_2233</name>
</gene>
<feature type="transmembrane region" description="Helical" evidence="1">
    <location>
        <begin position="254"/>
        <end position="275"/>
    </location>
</feature>
<name>A0A4Q7Y758_9ACTN</name>
<proteinExistence type="predicted"/>
<feature type="domain" description="DUF1206" evidence="2">
    <location>
        <begin position="118"/>
        <end position="185"/>
    </location>
</feature>
<keyword evidence="4" id="KW-1185">Reference proteome</keyword>
<dbReference type="OrthoDB" id="4552598at2"/>
<dbReference type="EMBL" id="SHKV01000001">
    <property type="protein sequence ID" value="RZU32538.1"/>
    <property type="molecule type" value="Genomic_DNA"/>
</dbReference>
<feature type="domain" description="DUF1206" evidence="2">
    <location>
        <begin position="211"/>
        <end position="279"/>
    </location>
</feature>
<accession>A0A4Q7Y758</accession>
<feature type="transmembrane region" description="Helical" evidence="1">
    <location>
        <begin position="26"/>
        <end position="46"/>
    </location>
</feature>
<evidence type="ECO:0000256" key="1">
    <source>
        <dbReference type="SAM" id="Phobius"/>
    </source>
</evidence>
<feature type="domain" description="DUF1206" evidence="2">
    <location>
        <begin position="29"/>
        <end position="93"/>
    </location>
</feature>
<sequence>MSVRNSAGSAMGAAGRAGNSDALEHLARVGLVAYGLVHLLIAWLALQLAWGRAGQEADQSGALATLAQQPLGKPLLWVLAVGLLALALWQAAEILRWRHGWSASGETRTKALEKTGKSAVKTVIYLALAVLAFRYATGTGQSSGSSTPQQTAAGVFGWPGGRWLVGAIGLVVVGVGAYHVYKGVSKRFLKEIDLAGCSGRTTRTVTRLGQVGFPGKGVALGLIGGLLVWSAITFDASKADGLDGALNLVLSVPAGQVLLTLIALGIAAFGAFCFVRARYPERT</sequence>
<evidence type="ECO:0000313" key="4">
    <source>
        <dbReference type="Proteomes" id="UP000292507"/>
    </source>
</evidence>
<keyword evidence="1" id="KW-1133">Transmembrane helix</keyword>
<dbReference type="Pfam" id="PF06724">
    <property type="entry name" value="DUF1206"/>
    <property type="match status" value="3"/>
</dbReference>
<dbReference type="RefSeq" id="WP_104527956.1">
    <property type="nucleotide sequence ID" value="NZ_POQT01000009.1"/>
</dbReference>
<feature type="transmembrane region" description="Helical" evidence="1">
    <location>
        <begin position="118"/>
        <end position="136"/>
    </location>
</feature>
<feature type="transmembrane region" description="Helical" evidence="1">
    <location>
        <begin position="217"/>
        <end position="234"/>
    </location>
</feature>
<keyword evidence="1" id="KW-0812">Transmembrane</keyword>
<comment type="caution">
    <text evidence="3">The sequence shown here is derived from an EMBL/GenBank/DDBJ whole genome shotgun (WGS) entry which is preliminary data.</text>
</comment>
<protein>
    <submittedName>
        <fullName evidence="3">Uncharacterized protein DUF1206</fullName>
    </submittedName>
</protein>